<dbReference type="InterPro" id="IPR032508">
    <property type="entry name" value="FecR_C"/>
</dbReference>
<gene>
    <name evidence="4" type="ORF">Q0590_14320</name>
</gene>
<dbReference type="Pfam" id="PF04773">
    <property type="entry name" value="FecR"/>
    <property type="match status" value="1"/>
</dbReference>
<feature type="transmembrane region" description="Helical" evidence="1">
    <location>
        <begin position="101"/>
        <end position="123"/>
    </location>
</feature>
<dbReference type="PIRSF" id="PIRSF018266">
    <property type="entry name" value="FecR"/>
    <property type="match status" value="1"/>
</dbReference>
<evidence type="ECO:0000259" key="2">
    <source>
        <dbReference type="Pfam" id="PF04773"/>
    </source>
</evidence>
<dbReference type="EMBL" id="JAUKPO010000007">
    <property type="protein sequence ID" value="MDO1447440.1"/>
    <property type="molecule type" value="Genomic_DNA"/>
</dbReference>
<accession>A0ABT8R5R3</accession>
<dbReference type="Proteomes" id="UP001168528">
    <property type="component" value="Unassembled WGS sequence"/>
</dbReference>
<dbReference type="InterPro" id="IPR006860">
    <property type="entry name" value="FecR"/>
</dbReference>
<keyword evidence="5" id="KW-1185">Reference proteome</keyword>
<evidence type="ECO:0000256" key="1">
    <source>
        <dbReference type="SAM" id="Phobius"/>
    </source>
</evidence>
<keyword evidence="1" id="KW-0472">Membrane</keyword>
<feature type="domain" description="FecR protein" evidence="2">
    <location>
        <begin position="130"/>
        <end position="226"/>
    </location>
</feature>
<keyword evidence="1" id="KW-1133">Transmembrane helix</keyword>
<evidence type="ECO:0000313" key="5">
    <source>
        <dbReference type="Proteomes" id="UP001168528"/>
    </source>
</evidence>
<sequence length="341" mass="39855">MDHFQDFSEEELLLNESFHNWVKQANPVDIAYWEQWLAKYPEKNRVVHNVRNIILSLSPEEPDVPPQEVSEAWATLQQTLQARKQPVSRHRPVSGSRVKKWYAVAAVFAGMCISYVLIEYVWLAEKYIAYATRFGETKDLVLPDGSQVILNGNTQLKYKEKWDEHDNREVWLAGEAYFSITKAEDTRQIKFIVHTDKLDVEVLGTQFTISNRKKSTQVVLDEGKIKVRQKADTTDMFMQPGEMLKFCNTRQEIIKKMVNPQMYSSWKHKKMVFEETSIRELAERIEFTYGYHVLFADKELTQRKLTGTIPSDNLDVLLLTLSKVFDLDIRKEKNQIVIKSN</sequence>
<comment type="caution">
    <text evidence="4">The sequence shown here is derived from an EMBL/GenBank/DDBJ whole genome shotgun (WGS) entry which is preliminary data.</text>
</comment>
<evidence type="ECO:0000313" key="4">
    <source>
        <dbReference type="EMBL" id="MDO1447440.1"/>
    </source>
</evidence>
<dbReference type="PANTHER" id="PTHR30273">
    <property type="entry name" value="PERIPLASMIC SIGNAL SENSOR AND SIGMA FACTOR ACTIVATOR FECR-RELATED"/>
    <property type="match status" value="1"/>
</dbReference>
<dbReference type="RefSeq" id="WP_302038244.1">
    <property type="nucleotide sequence ID" value="NZ_JAUKPO010000007.1"/>
</dbReference>
<organism evidence="4 5">
    <name type="scientific">Rhodocytophaga aerolata</name>
    <dbReference type="NCBI Taxonomy" id="455078"/>
    <lineage>
        <taxon>Bacteria</taxon>
        <taxon>Pseudomonadati</taxon>
        <taxon>Bacteroidota</taxon>
        <taxon>Cytophagia</taxon>
        <taxon>Cytophagales</taxon>
        <taxon>Rhodocytophagaceae</taxon>
        <taxon>Rhodocytophaga</taxon>
    </lineage>
</organism>
<feature type="domain" description="Protein FecR C-terminal" evidence="3">
    <location>
        <begin position="270"/>
        <end position="338"/>
    </location>
</feature>
<name>A0ABT8R5R3_9BACT</name>
<dbReference type="PANTHER" id="PTHR30273:SF2">
    <property type="entry name" value="PROTEIN FECR"/>
    <property type="match status" value="1"/>
</dbReference>
<proteinExistence type="predicted"/>
<dbReference type="InterPro" id="IPR012373">
    <property type="entry name" value="Ferrdict_sens_TM"/>
</dbReference>
<protein>
    <submittedName>
        <fullName evidence="4">FecR domain-containing protein</fullName>
    </submittedName>
</protein>
<reference evidence="4" key="1">
    <citation type="submission" date="2023-07" db="EMBL/GenBank/DDBJ databases">
        <title>The genome sequence of Rhodocytophaga aerolata KACC 12507.</title>
        <authorList>
            <person name="Zhang X."/>
        </authorList>
    </citation>
    <scope>NUCLEOTIDE SEQUENCE</scope>
    <source>
        <strain evidence="4">KACC 12507</strain>
    </source>
</reference>
<dbReference type="Pfam" id="PF16344">
    <property type="entry name" value="FecR_C"/>
    <property type="match status" value="1"/>
</dbReference>
<dbReference type="Gene3D" id="2.60.120.1440">
    <property type="match status" value="1"/>
</dbReference>
<keyword evidence="1" id="KW-0812">Transmembrane</keyword>
<evidence type="ECO:0000259" key="3">
    <source>
        <dbReference type="Pfam" id="PF16344"/>
    </source>
</evidence>
<dbReference type="Gene3D" id="3.55.50.30">
    <property type="match status" value="1"/>
</dbReference>